<proteinExistence type="predicted"/>
<accession>A0ABY9JQX2</accession>
<evidence type="ECO:0000313" key="3">
    <source>
        <dbReference type="Proteomes" id="UP001197974"/>
    </source>
</evidence>
<feature type="transmembrane region" description="Helical" evidence="1">
    <location>
        <begin position="60"/>
        <end position="83"/>
    </location>
</feature>
<keyword evidence="1" id="KW-0472">Membrane</keyword>
<evidence type="ECO:0000313" key="2">
    <source>
        <dbReference type="EMBL" id="WLR41727.1"/>
    </source>
</evidence>
<evidence type="ECO:0008006" key="4">
    <source>
        <dbReference type="Google" id="ProtNLM"/>
    </source>
</evidence>
<feature type="transmembrane region" description="Helical" evidence="1">
    <location>
        <begin position="95"/>
        <end position="113"/>
    </location>
</feature>
<evidence type="ECO:0000256" key="1">
    <source>
        <dbReference type="SAM" id="Phobius"/>
    </source>
</evidence>
<feature type="transmembrane region" description="Helical" evidence="1">
    <location>
        <begin position="32"/>
        <end position="53"/>
    </location>
</feature>
<dbReference type="RefSeq" id="WP_306019625.1">
    <property type="nucleotide sequence ID" value="NZ_CP129013.1"/>
</dbReference>
<dbReference type="Proteomes" id="UP001197974">
    <property type="component" value="Chromosome"/>
</dbReference>
<keyword evidence="1" id="KW-0812">Transmembrane</keyword>
<sequence>MIKSLLFLIITLIVSPSLIKWSYKGDIVAKILGYSIAFFFVAVNFILGAEIFFDYHVDDYIIWTLMIMLPISIFISMIIKYFIGDEEDKKIVRFYFLFILGLFTFVILFGLFLKYI</sequence>
<reference evidence="2 3" key="1">
    <citation type="submission" date="2023-06" db="EMBL/GenBank/DDBJ databases">
        <title>Five Gram-positive bacteria isolated from mangrove sediments in Shenzhen, Guangdong, China.</title>
        <authorList>
            <person name="Yu S."/>
            <person name="Zheng W."/>
            <person name="Huang Y."/>
        </authorList>
    </citation>
    <scope>NUCLEOTIDE SEQUENCE [LARGE SCALE GENOMIC DNA]</scope>
    <source>
        <strain evidence="2 3">SaN35-3</strain>
    </source>
</reference>
<keyword evidence="1" id="KW-1133">Transmembrane helix</keyword>
<protein>
    <recommendedName>
        <fullName evidence="4">DUF3397 domain-containing protein</fullName>
    </recommendedName>
</protein>
<dbReference type="EMBL" id="CP129013">
    <property type="protein sequence ID" value="WLR41727.1"/>
    <property type="molecule type" value="Genomic_DNA"/>
</dbReference>
<organism evidence="2 3">
    <name type="scientific">Bacillus carboniphilus</name>
    <dbReference type="NCBI Taxonomy" id="86663"/>
    <lineage>
        <taxon>Bacteria</taxon>
        <taxon>Bacillati</taxon>
        <taxon>Bacillota</taxon>
        <taxon>Bacilli</taxon>
        <taxon>Bacillales</taxon>
        <taxon>Bacillaceae</taxon>
        <taxon>Bacillus</taxon>
    </lineage>
</organism>
<gene>
    <name evidence="2" type="ORF">LC087_12745</name>
</gene>
<keyword evidence="3" id="KW-1185">Reference proteome</keyword>
<name>A0ABY9JQX2_9BACI</name>